<dbReference type="EMBL" id="VSRR010002952">
    <property type="protein sequence ID" value="MPC33980.1"/>
    <property type="molecule type" value="Genomic_DNA"/>
</dbReference>
<accession>A0A5B7EHN6</accession>
<organism evidence="2 3">
    <name type="scientific">Portunus trituberculatus</name>
    <name type="common">Swimming crab</name>
    <name type="synonym">Neptunus trituberculatus</name>
    <dbReference type="NCBI Taxonomy" id="210409"/>
    <lineage>
        <taxon>Eukaryota</taxon>
        <taxon>Metazoa</taxon>
        <taxon>Ecdysozoa</taxon>
        <taxon>Arthropoda</taxon>
        <taxon>Crustacea</taxon>
        <taxon>Multicrustacea</taxon>
        <taxon>Malacostraca</taxon>
        <taxon>Eumalacostraca</taxon>
        <taxon>Eucarida</taxon>
        <taxon>Decapoda</taxon>
        <taxon>Pleocyemata</taxon>
        <taxon>Brachyura</taxon>
        <taxon>Eubrachyura</taxon>
        <taxon>Portunoidea</taxon>
        <taxon>Portunidae</taxon>
        <taxon>Portuninae</taxon>
        <taxon>Portunus</taxon>
    </lineage>
</organism>
<dbReference type="AlphaFoldDB" id="A0A5B7EHN6"/>
<keyword evidence="3" id="KW-1185">Reference proteome</keyword>
<protein>
    <submittedName>
        <fullName evidence="2">Uncharacterized protein</fullName>
    </submittedName>
</protein>
<name>A0A5B7EHN6_PORTR</name>
<feature type="region of interest" description="Disordered" evidence="1">
    <location>
        <begin position="1"/>
        <end position="68"/>
    </location>
</feature>
<evidence type="ECO:0000256" key="1">
    <source>
        <dbReference type="SAM" id="MobiDB-lite"/>
    </source>
</evidence>
<sequence length="68" mass="7395">MSQEPGERGTDRSVRWVHHLPSPGVRRPGEPVAHLDLTSLTGSLGSPSGSHGWRREGHWSGSIRKGMS</sequence>
<reference evidence="2 3" key="1">
    <citation type="submission" date="2019-05" db="EMBL/GenBank/DDBJ databases">
        <title>Another draft genome of Portunus trituberculatus and its Hox gene families provides insights of decapod evolution.</title>
        <authorList>
            <person name="Jeong J.-H."/>
            <person name="Song I."/>
            <person name="Kim S."/>
            <person name="Choi T."/>
            <person name="Kim D."/>
            <person name="Ryu S."/>
            <person name="Kim W."/>
        </authorList>
    </citation>
    <scope>NUCLEOTIDE SEQUENCE [LARGE SCALE GENOMIC DNA]</scope>
    <source>
        <tissue evidence="2">Muscle</tissue>
    </source>
</reference>
<feature type="compositionally biased region" description="Low complexity" evidence="1">
    <location>
        <begin position="34"/>
        <end position="51"/>
    </location>
</feature>
<dbReference type="Proteomes" id="UP000324222">
    <property type="component" value="Unassembled WGS sequence"/>
</dbReference>
<evidence type="ECO:0000313" key="2">
    <source>
        <dbReference type="EMBL" id="MPC33980.1"/>
    </source>
</evidence>
<gene>
    <name evidence="2" type="ORF">E2C01_027350</name>
</gene>
<feature type="compositionally biased region" description="Basic and acidic residues" evidence="1">
    <location>
        <begin position="1"/>
        <end position="14"/>
    </location>
</feature>
<comment type="caution">
    <text evidence="2">The sequence shown here is derived from an EMBL/GenBank/DDBJ whole genome shotgun (WGS) entry which is preliminary data.</text>
</comment>
<evidence type="ECO:0000313" key="3">
    <source>
        <dbReference type="Proteomes" id="UP000324222"/>
    </source>
</evidence>
<proteinExistence type="predicted"/>